<accession>A0ABZ2CIZ8</accession>
<keyword evidence="4" id="KW-1185">Reference proteome</keyword>
<dbReference type="InterPro" id="IPR011053">
    <property type="entry name" value="Single_hybrid_motif"/>
</dbReference>
<dbReference type="Pfam" id="PF00364">
    <property type="entry name" value="Biotin_lipoyl"/>
    <property type="match status" value="1"/>
</dbReference>
<evidence type="ECO:0000313" key="3">
    <source>
        <dbReference type="EMBL" id="WVX81783.1"/>
    </source>
</evidence>
<evidence type="ECO:0000313" key="4">
    <source>
        <dbReference type="Proteomes" id="UP001357223"/>
    </source>
</evidence>
<dbReference type="PANTHER" id="PTHR45266">
    <property type="entry name" value="OXALOACETATE DECARBOXYLASE ALPHA CHAIN"/>
    <property type="match status" value="1"/>
</dbReference>
<dbReference type="PROSITE" id="PS50968">
    <property type="entry name" value="BIOTINYL_LIPOYL"/>
    <property type="match status" value="1"/>
</dbReference>
<dbReference type="RefSeq" id="WP_338450693.1">
    <property type="nucleotide sequence ID" value="NZ_CP137640.1"/>
</dbReference>
<dbReference type="Gene3D" id="2.40.50.100">
    <property type="match status" value="1"/>
</dbReference>
<dbReference type="SUPFAM" id="SSF51230">
    <property type="entry name" value="Single hybrid motif"/>
    <property type="match status" value="1"/>
</dbReference>
<dbReference type="NCBIfam" id="NF004547">
    <property type="entry name" value="PRK05889.1"/>
    <property type="match status" value="1"/>
</dbReference>
<name>A0ABZ2CIZ8_9BACI</name>
<dbReference type="EMBL" id="CP137640">
    <property type="protein sequence ID" value="WVX81783.1"/>
    <property type="molecule type" value="Genomic_DNA"/>
</dbReference>
<reference evidence="3 4" key="1">
    <citation type="submission" date="2023-10" db="EMBL/GenBank/DDBJ databases">
        <title>Niallia locisalis sp.nov. isolated from a salt pond sample.</title>
        <authorList>
            <person name="Li X.-J."/>
            <person name="Dong L."/>
        </authorList>
    </citation>
    <scope>NUCLEOTIDE SEQUENCE [LARGE SCALE GENOMIC DNA]</scope>
    <source>
        <strain evidence="3 4">DSM 29761</strain>
    </source>
</reference>
<dbReference type="Proteomes" id="UP001357223">
    <property type="component" value="Chromosome"/>
</dbReference>
<dbReference type="NCBIfam" id="NF006079">
    <property type="entry name" value="PRK08225.1"/>
    <property type="match status" value="1"/>
</dbReference>
<protein>
    <submittedName>
        <fullName evidence="3">Acetyl-CoA carboxylase biotin carboxyl carrier protein subunit</fullName>
    </submittedName>
</protein>
<dbReference type="InterPro" id="IPR050709">
    <property type="entry name" value="Biotin_Carboxyl_Carrier/Decarb"/>
</dbReference>
<evidence type="ECO:0000259" key="2">
    <source>
        <dbReference type="PROSITE" id="PS50968"/>
    </source>
</evidence>
<dbReference type="InterPro" id="IPR000089">
    <property type="entry name" value="Biotin_lipoyl"/>
</dbReference>
<proteinExistence type="predicted"/>
<sequence length="87" mass="9720">MSITYQRKRPQNEEEIKMTTIAASMAGNVWKVLVSEGEKVEEGQDVVILESMKMEIPISAEQDGVVKKIHIQEGDFVNDADGLVDIE</sequence>
<gene>
    <name evidence="3" type="ORF">R4Z09_01690</name>
</gene>
<organism evidence="3 4">
    <name type="scientific">Niallia oryzisoli</name>
    <dbReference type="NCBI Taxonomy" id="1737571"/>
    <lineage>
        <taxon>Bacteria</taxon>
        <taxon>Bacillati</taxon>
        <taxon>Bacillota</taxon>
        <taxon>Bacilli</taxon>
        <taxon>Bacillales</taxon>
        <taxon>Bacillaceae</taxon>
        <taxon>Niallia</taxon>
    </lineage>
</organism>
<dbReference type="PANTHER" id="PTHR45266:SF3">
    <property type="entry name" value="OXALOACETATE DECARBOXYLASE ALPHA CHAIN"/>
    <property type="match status" value="1"/>
</dbReference>
<keyword evidence="1" id="KW-0092">Biotin</keyword>
<dbReference type="CDD" id="cd06850">
    <property type="entry name" value="biotinyl_domain"/>
    <property type="match status" value="1"/>
</dbReference>
<feature type="domain" description="Lipoyl-binding" evidence="2">
    <location>
        <begin position="13"/>
        <end position="87"/>
    </location>
</feature>
<evidence type="ECO:0000256" key="1">
    <source>
        <dbReference type="ARBA" id="ARBA00023267"/>
    </source>
</evidence>